<dbReference type="Proteomes" id="UP000265715">
    <property type="component" value="Unassembled WGS sequence"/>
</dbReference>
<evidence type="ECO:0000256" key="2">
    <source>
        <dbReference type="SAM" id="Phobius"/>
    </source>
</evidence>
<keyword evidence="4" id="KW-1185">Reference proteome</keyword>
<comment type="caution">
    <text evidence="3">The sequence shown here is derived from an EMBL/GenBank/DDBJ whole genome shotgun (WGS) entry which is preliminary data.</text>
</comment>
<evidence type="ECO:0000256" key="1">
    <source>
        <dbReference type="SAM" id="MobiDB-lite"/>
    </source>
</evidence>
<proteinExistence type="predicted"/>
<feature type="region of interest" description="Disordered" evidence="1">
    <location>
        <begin position="1"/>
        <end position="26"/>
    </location>
</feature>
<keyword evidence="2" id="KW-0812">Transmembrane</keyword>
<feature type="transmembrane region" description="Helical" evidence="2">
    <location>
        <begin position="161"/>
        <end position="182"/>
    </location>
</feature>
<name>A0A399E177_9DEIN</name>
<dbReference type="EMBL" id="QXDL01000336">
    <property type="protein sequence ID" value="RIH75991.1"/>
    <property type="molecule type" value="Genomic_DNA"/>
</dbReference>
<feature type="region of interest" description="Disordered" evidence="1">
    <location>
        <begin position="188"/>
        <end position="269"/>
    </location>
</feature>
<reference evidence="3 4" key="1">
    <citation type="submission" date="2018-08" db="EMBL/GenBank/DDBJ databases">
        <title>Meiothermus terrae DSM 26712 genome sequencing project.</title>
        <authorList>
            <person name="Da Costa M.S."/>
            <person name="Albuquerque L."/>
            <person name="Raposo P."/>
            <person name="Froufe H.J.C."/>
            <person name="Barroso C.S."/>
            <person name="Egas C."/>
        </authorList>
    </citation>
    <scope>NUCLEOTIDE SEQUENCE [LARGE SCALE GENOMIC DNA]</scope>
    <source>
        <strain evidence="3 4">DSM 26712</strain>
    </source>
</reference>
<keyword evidence="2" id="KW-1133">Transmembrane helix</keyword>
<feature type="compositionally biased region" description="Basic residues" evidence="1">
    <location>
        <begin position="1"/>
        <end position="10"/>
    </location>
</feature>
<feature type="region of interest" description="Disordered" evidence="1">
    <location>
        <begin position="46"/>
        <end position="105"/>
    </location>
</feature>
<evidence type="ECO:0000313" key="3">
    <source>
        <dbReference type="EMBL" id="RIH75991.1"/>
    </source>
</evidence>
<feature type="compositionally biased region" description="Polar residues" evidence="1">
    <location>
        <begin position="11"/>
        <end position="26"/>
    </location>
</feature>
<feature type="compositionally biased region" description="Basic residues" evidence="1">
    <location>
        <begin position="197"/>
        <end position="211"/>
    </location>
</feature>
<feature type="compositionally biased region" description="Pro residues" evidence="1">
    <location>
        <begin position="260"/>
        <end position="269"/>
    </location>
</feature>
<accession>A0A399E177</accession>
<protein>
    <submittedName>
        <fullName evidence="3">Uncharacterized protein</fullName>
    </submittedName>
</protein>
<evidence type="ECO:0000313" key="4">
    <source>
        <dbReference type="Proteomes" id="UP000265715"/>
    </source>
</evidence>
<organism evidence="3 4">
    <name type="scientific">Calidithermus terrae</name>
    <dbReference type="NCBI Taxonomy" id="1408545"/>
    <lineage>
        <taxon>Bacteria</taxon>
        <taxon>Thermotogati</taxon>
        <taxon>Deinococcota</taxon>
        <taxon>Deinococci</taxon>
        <taxon>Thermales</taxon>
        <taxon>Thermaceae</taxon>
        <taxon>Calidithermus</taxon>
    </lineage>
</organism>
<sequence>MDSTTRRKRSSASLRSVTSISTPTTRSACPCASWMTMARLLTQRTCPPGRATRYSNSRGRGQPSRRLASTMELMRGRSSGWTRSRKASTPPRKVPGSRPSSRSKPAVQWWVSLTTSHCHQPTPSGSSSGVGRRLGLGCSGFTSPIIHPSSRLFMGWIRGRFLFGVFLCGWGGGVLRCFGLAVSVPPSGAGGGGHSTWRGHRGTRPGVRRKPAPPGGPRGTPGYRQSRYGLRPPPRRHAAGPQRPRTRGCGPHLDSAACPSAPPRPPPPA</sequence>
<gene>
    <name evidence="3" type="ORF">Mterra_03924</name>
</gene>
<dbReference type="AlphaFoldDB" id="A0A399E177"/>
<keyword evidence="2" id="KW-0472">Membrane</keyword>